<dbReference type="Proteomes" id="UP000192247">
    <property type="component" value="Unassembled WGS sequence"/>
</dbReference>
<evidence type="ECO:0000256" key="1">
    <source>
        <dbReference type="SAM" id="MobiDB-lite"/>
    </source>
</evidence>
<dbReference type="AlphaFoldDB" id="A0A1V9XWZ3"/>
<dbReference type="OrthoDB" id="6507036at2759"/>
<gene>
    <name evidence="2" type="ORF">BIW11_06705</name>
</gene>
<keyword evidence="3" id="KW-1185">Reference proteome</keyword>
<reference evidence="2 3" key="1">
    <citation type="journal article" date="2017" name="Gigascience">
        <title>Draft genome of the honey bee ectoparasitic mite, Tropilaelaps mercedesae, is shaped by the parasitic life history.</title>
        <authorList>
            <person name="Dong X."/>
            <person name="Armstrong S.D."/>
            <person name="Xia D."/>
            <person name="Makepeace B.L."/>
            <person name="Darby A.C."/>
            <person name="Kadowaki T."/>
        </authorList>
    </citation>
    <scope>NUCLEOTIDE SEQUENCE [LARGE SCALE GENOMIC DNA]</scope>
    <source>
        <strain evidence="2">Wuxi-XJTLU</strain>
    </source>
</reference>
<protein>
    <submittedName>
        <fullName evidence="2">Uncharacterized protein</fullName>
    </submittedName>
</protein>
<sequence length="196" mass="21250">MPPQADRLSSMATSADGNASMMNESVAVSYMGAVSLSEPVVPVDFTPSLAPTVDPEMLVDASGRKKRLWLLTVTPGTSTAELEGAKLRKSKCTVSSGTQFRATTRVKKDYIALVMNCALESVAVRTRVAGSVSLSRQIDVPGMRFDPTEQKVFALTEDARQRYVPFGSMEPVAHSRLPVDEASSPAKKRKKKKSKR</sequence>
<organism evidence="2 3">
    <name type="scientific">Tropilaelaps mercedesae</name>
    <dbReference type="NCBI Taxonomy" id="418985"/>
    <lineage>
        <taxon>Eukaryota</taxon>
        <taxon>Metazoa</taxon>
        <taxon>Ecdysozoa</taxon>
        <taxon>Arthropoda</taxon>
        <taxon>Chelicerata</taxon>
        <taxon>Arachnida</taxon>
        <taxon>Acari</taxon>
        <taxon>Parasitiformes</taxon>
        <taxon>Mesostigmata</taxon>
        <taxon>Gamasina</taxon>
        <taxon>Dermanyssoidea</taxon>
        <taxon>Laelapidae</taxon>
        <taxon>Tropilaelaps</taxon>
    </lineage>
</organism>
<evidence type="ECO:0000313" key="3">
    <source>
        <dbReference type="Proteomes" id="UP000192247"/>
    </source>
</evidence>
<feature type="compositionally biased region" description="Basic residues" evidence="1">
    <location>
        <begin position="186"/>
        <end position="196"/>
    </location>
</feature>
<proteinExistence type="predicted"/>
<evidence type="ECO:0000313" key="2">
    <source>
        <dbReference type="EMBL" id="OQR77989.1"/>
    </source>
</evidence>
<dbReference type="EMBL" id="MNPL01002771">
    <property type="protein sequence ID" value="OQR77989.1"/>
    <property type="molecule type" value="Genomic_DNA"/>
</dbReference>
<feature type="region of interest" description="Disordered" evidence="1">
    <location>
        <begin position="174"/>
        <end position="196"/>
    </location>
</feature>
<accession>A0A1V9XWZ3</accession>
<comment type="caution">
    <text evidence="2">The sequence shown here is derived from an EMBL/GenBank/DDBJ whole genome shotgun (WGS) entry which is preliminary data.</text>
</comment>
<name>A0A1V9XWZ3_9ACAR</name>
<dbReference type="InParanoid" id="A0A1V9XWZ3"/>